<organism evidence="2 3">
    <name type="scientific">Sphingobium nicotianae</name>
    <dbReference type="NCBI Taxonomy" id="2782607"/>
    <lineage>
        <taxon>Bacteria</taxon>
        <taxon>Pseudomonadati</taxon>
        <taxon>Pseudomonadota</taxon>
        <taxon>Alphaproteobacteria</taxon>
        <taxon>Sphingomonadales</taxon>
        <taxon>Sphingomonadaceae</taxon>
        <taxon>Sphingobium</taxon>
    </lineage>
</organism>
<dbReference type="AlphaFoldDB" id="A0A9X1D9R1"/>
<keyword evidence="3" id="KW-1185">Reference proteome</keyword>
<evidence type="ECO:0000313" key="3">
    <source>
        <dbReference type="Proteomes" id="UP001138757"/>
    </source>
</evidence>
<protein>
    <submittedName>
        <fullName evidence="2">Uncharacterized protein</fullName>
    </submittedName>
</protein>
<dbReference type="EMBL" id="JAHGAW010000002">
    <property type="protein sequence ID" value="MBT2185989.1"/>
    <property type="molecule type" value="Genomic_DNA"/>
</dbReference>
<comment type="caution">
    <text evidence="2">The sequence shown here is derived from an EMBL/GenBank/DDBJ whole genome shotgun (WGS) entry which is preliminary data.</text>
</comment>
<dbReference type="Proteomes" id="UP001138757">
    <property type="component" value="Unassembled WGS sequence"/>
</dbReference>
<name>A0A9X1D9R1_9SPHN</name>
<evidence type="ECO:0000313" key="2">
    <source>
        <dbReference type="EMBL" id="MBT2185989.1"/>
    </source>
</evidence>
<feature type="region of interest" description="Disordered" evidence="1">
    <location>
        <begin position="1"/>
        <end position="31"/>
    </location>
</feature>
<reference evidence="2" key="1">
    <citation type="submission" date="2021-05" db="EMBL/GenBank/DDBJ databases">
        <title>Genome of Sphingobium sp. strain.</title>
        <authorList>
            <person name="Fan R."/>
        </authorList>
    </citation>
    <scope>NUCLEOTIDE SEQUENCE</scope>
    <source>
        <strain evidence="2">H33</strain>
    </source>
</reference>
<evidence type="ECO:0000256" key="1">
    <source>
        <dbReference type="SAM" id="MobiDB-lite"/>
    </source>
</evidence>
<accession>A0A9X1D9R1</accession>
<gene>
    <name evidence="2" type="ORF">KK488_03420</name>
</gene>
<proteinExistence type="predicted"/>
<sequence length="97" mass="11070">MSATLLPTVSFADDPRDPAMRNPAARARDRAMTKRLNQGQLAYVRQRDAKTLRTYREAQKEHEGGYADAHADYLRKMAAWRHAVSACKAGQWEYCDN</sequence>